<evidence type="ECO:0000256" key="5">
    <source>
        <dbReference type="ARBA" id="ARBA00023001"/>
    </source>
</evidence>
<dbReference type="NCBIfam" id="TIGR03356">
    <property type="entry name" value="BGL"/>
    <property type="match status" value="1"/>
</dbReference>
<dbReference type="InterPro" id="IPR001360">
    <property type="entry name" value="Glyco_hydro_1"/>
</dbReference>
<evidence type="ECO:0000256" key="3">
    <source>
        <dbReference type="ARBA" id="ARBA00012744"/>
    </source>
</evidence>
<dbReference type="InterPro" id="IPR017736">
    <property type="entry name" value="Glyco_hydro_1_beta-glucosidase"/>
</dbReference>
<evidence type="ECO:0000256" key="4">
    <source>
        <dbReference type="ARBA" id="ARBA00022801"/>
    </source>
</evidence>
<keyword evidence="8" id="KW-0624">Polysaccharide degradation</keyword>
<proteinExistence type="inferred from homology"/>
<protein>
    <recommendedName>
        <fullName evidence="3 9">Beta-glucosidase</fullName>
        <ecNumber evidence="3 9">3.2.1.21</ecNumber>
    </recommendedName>
</protein>
<keyword evidence="11" id="KW-1185">Reference proteome</keyword>
<comment type="similarity">
    <text evidence="2 9">Belongs to the glycosyl hydrolase 1 family.</text>
</comment>
<dbReference type="InterPro" id="IPR017853">
    <property type="entry name" value="GH"/>
</dbReference>
<dbReference type="PROSITE" id="PS00653">
    <property type="entry name" value="GLYCOSYL_HYDROL_F1_2"/>
    <property type="match status" value="1"/>
</dbReference>
<dbReference type="PANTHER" id="PTHR10353">
    <property type="entry name" value="GLYCOSYL HYDROLASE"/>
    <property type="match status" value="1"/>
</dbReference>
<dbReference type="RefSeq" id="WP_343873902.1">
    <property type="nucleotide sequence ID" value="NZ_BAAAIX010000021.1"/>
</dbReference>
<evidence type="ECO:0000256" key="1">
    <source>
        <dbReference type="ARBA" id="ARBA00000448"/>
    </source>
</evidence>
<organism evidence="10 11">
    <name type="scientific">Luteococcus peritonei</name>
    <dbReference type="NCBI Taxonomy" id="88874"/>
    <lineage>
        <taxon>Bacteria</taxon>
        <taxon>Bacillati</taxon>
        <taxon>Actinomycetota</taxon>
        <taxon>Actinomycetes</taxon>
        <taxon>Propionibacteriales</taxon>
        <taxon>Propionibacteriaceae</taxon>
        <taxon>Luteococcus</taxon>
    </lineage>
</organism>
<dbReference type="SUPFAM" id="SSF51445">
    <property type="entry name" value="(Trans)glycosidases"/>
    <property type="match status" value="1"/>
</dbReference>
<reference evidence="11" key="1">
    <citation type="journal article" date="2019" name="Int. J. Syst. Evol. Microbiol.">
        <title>The Global Catalogue of Microorganisms (GCM) 10K type strain sequencing project: providing services to taxonomists for standard genome sequencing and annotation.</title>
        <authorList>
            <consortium name="The Broad Institute Genomics Platform"/>
            <consortium name="The Broad Institute Genome Sequencing Center for Infectious Disease"/>
            <person name="Wu L."/>
            <person name="Ma J."/>
        </authorList>
    </citation>
    <scope>NUCLEOTIDE SEQUENCE [LARGE SCALE GENOMIC DNA]</scope>
    <source>
        <strain evidence="11">CAIM 431</strain>
    </source>
</reference>
<evidence type="ECO:0000256" key="6">
    <source>
        <dbReference type="ARBA" id="ARBA00023277"/>
    </source>
</evidence>
<comment type="caution">
    <text evidence="10">The sequence shown here is derived from an EMBL/GenBank/DDBJ whole genome shotgun (WGS) entry which is preliminary data.</text>
</comment>
<keyword evidence="7 9" id="KW-0326">Glycosidase</keyword>
<dbReference type="PANTHER" id="PTHR10353:SF36">
    <property type="entry name" value="LP05116P"/>
    <property type="match status" value="1"/>
</dbReference>
<evidence type="ECO:0000256" key="9">
    <source>
        <dbReference type="RuleBase" id="RU361175"/>
    </source>
</evidence>
<comment type="catalytic activity">
    <reaction evidence="1 9">
        <text>Hydrolysis of terminal, non-reducing beta-D-glucosyl residues with release of beta-D-glucose.</text>
        <dbReference type="EC" id="3.2.1.21"/>
    </reaction>
</comment>
<evidence type="ECO:0000313" key="10">
    <source>
        <dbReference type="EMBL" id="MFD1889152.1"/>
    </source>
</evidence>
<evidence type="ECO:0000256" key="7">
    <source>
        <dbReference type="ARBA" id="ARBA00023295"/>
    </source>
</evidence>
<name>A0ABW4RS61_9ACTN</name>
<dbReference type="Proteomes" id="UP001597326">
    <property type="component" value="Unassembled WGS sequence"/>
</dbReference>
<dbReference type="EC" id="3.2.1.21" evidence="3 9"/>
<keyword evidence="6" id="KW-0119">Carbohydrate metabolism</keyword>
<evidence type="ECO:0000313" key="11">
    <source>
        <dbReference type="Proteomes" id="UP001597326"/>
    </source>
</evidence>
<dbReference type="Gene3D" id="3.20.20.80">
    <property type="entry name" value="Glycosidases"/>
    <property type="match status" value="1"/>
</dbReference>
<keyword evidence="5" id="KW-0136">Cellulose degradation</keyword>
<evidence type="ECO:0000256" key="2">
    <source>
        <dbReference type="ARBA" id="ARBA00010838"/>
    </source>
</evidence>
<dbReference type="GO" id="GO:0008422">
    <property type="term" value="F:beta-glucosidase activity"/>
    <property type="evidence" value="ECO:0007669"/>
    <property type="project" value="UniProtKB-EC"/>
</dbReference>
<sequence length="472" mass="52249">MKFADDFVFGTATASYQVEGAHDEGGRTPSIWDTQCRTPGKIKNGDTGDVACDQYHRWPEDLEIIKGLGLGAYRFSISWSRVLPQGLGEPNPEGIAYYRELCRSLKQAGISPVVTLYHWDLPQVLEDRGGWTVRETAYAFADYARLMARELGDLVDVWSTLNEPWCSSYLGYASGVHAPGRTEPLAALQAVHHLNLAHGLAARALREELGDEVPVCLTLNLHVTHPLTDSAEDIAAARKIDVVGNEAFLMPVMEGVLSPELVEITREVTDWGFVQEGDLELCHQVPDILGVNYYSTSTVKARQEGEASTSGGHGETGVSPWVACDDVVFLPPEGPLTAMGWNQEPDALRRLLVQVSRRYPGQELMVTENGAAFSDEVSSDGQVHDPDRVAYLRQHLTAVAQAVEEGAQVTGYFLWSLLDNFEWSWGYQKRFGMVRVDYETLERTPKDSAKWYADLARSRDLDTVGEDWVAGA</sequence>
<dbReference type="EMBL" id="JBHUFZ010000007">
    <property type="protein sequence ID" value="MFD1889152.1"/>
    <property type="molecule type" value="Genomic_DNA"/>
</dbReference>
<accession>A0ABW4RS61</accession>
<evidence type="ECO:0000256" key="8">
    <source>
        <dbReference type="ARBA" id="ARBA00023326"/>
    </source>
</evidence>
<dbReference type="Pfam" id="PF00232">
    <property type="entry name" value="Glyco_hydro_1"/>
    <property type="match status" value="1"/>
</dbReference>
<gene>
    <name evidence="10" type="ORF">ACFSCS_02995</name>
</gene>
<keyword evidence="4 9" id="KW-0378">Hydrolase</keyword>
<dbReference type="PRINTS" id="PR00131">
    <property type="entry name" value="GLHYDRLASE1"/>
</dbReference>
<dbReference type="InterPro" id="IPR033132">
    <property type="entry name" value="GH_1_N_CS"/>
</dbReference>